<evidence type="ECO:0000256" key="2">
    <source>
        <dbReference type="SAM" id="SignalP"/>
    </source>
</evidence>
<organism evidence="4 5">
    <name type="scientific">Pleurodeles waltl</name>
    <name type="common">Iberian ribbed newt</name>
    <dbReference type="NCBI Taxonomy" id="8319"/>
    <lineage>
        <taxon>Eukaryota</taxon>
        <taxon>Metazoa</taxon>
        <taxon>Chordata</taxon>
        <taxon>Craniata</taxon>
        <taxon>Vertebrata</taxon>
        <taxon>Euteleostomi</taxon>
        <taxon>Amphibia</taxon>
        <taxon>Batrachia</taxon>
        <taxon>Caudata</taxon>
        <taxon>Salamandroidea</taxon>
        <taxon>Salamandridae</taxon>
        <taxon>Pleurodelinae</taxon>
        <taxon>Pleurodeles</taxon>
    </lineage>
</organism>
<evidence type="ECO:0000256" key="1">
    <source>
        <dbReference type="ARBA" id="ARBA00023157"/>
    </source>
</evidence>
<keyword evidence="2" id="KW-0732">Signal</keyword>
<evidence type="ECO:0000259" key="3">
    <source>
        <dbReference type="PROSITE" id="PS50869"/>
    </source>
</evidence>
<feature type="chain" id="PRO_5044000877" description="BRICHOS domain-containing protein" evidence="2">
    <location>
        <begin position="21"/>
        <end position="182"/>
    </location>
</feature>
<dbReference type="Pfam" id="PF04089">
    <property type="entry name" value="BRICHOS"/>
    <property type="match status" value="1"/>
</dbReference>
<dbReference type="Proteomes" id="UP001066276">
    <property type="component" value="Chromosome 11"/>
</dbReference>
<keyword evidence="1" id="KW-1015">Disulfide bond</keyword>
<protein>
    <recommendedName>
        <fullName evidence="3">BRICHOS domain-containing protein</fullName>
    </recommendedName>
</protein>
<dbReference type="EMBL" id="JANPWB010000015">
    <property type="protein sequence ID" value="KAJ1091519.1"/>
    <property type="molecule type" value="Genomic_DNA"/>
</dbReference>
<keyword evidence="5" id="KW-1185">Reference proteome</keyword>
<proteinExistence type="predicted"/>
<reference evidence="4" key="1">
    <citation type="journal article" date="2022" name="bioRxiv">
        <title>Sequencing and chromosome-scale assembly of the giantPleurodeles waltlgenome.</title>
        <authorList>
            <person name="Brown T."/>
            <person name="Elewa A."/>
            <person name="Iarovenko S."/>
            <person name="Subramanian E."/>
            <person name="Araus A.J."/>
            <person name="Petzold A."/>
            <person name="Susuki M."/>
            <person name="Suzuki K.-i.T."/>
            <person name="Hayashi T."/>
            <person name="Toyoda A."/>
            <person name="Oliveira C."/>
            <person name="Osipova E."/>
            <person name="Leigh N.D."/>
            <person name="Simon A."/>
            <person name="Yun M.H."/>
        </authorList>
    </citation>
    <scope>NUCLEOTIDE SEQUENCE</scope>
    <source>
        <strain evidence="4">20211129_DDA</strain>
        <tissue evidence="4">Liver</tissue>
    </source>
</reference>
<feature type="signal peptide" evidence="2">
    <location>
        <begin position="1"/>
        <end position="20"/>
    </location>
</feature>
<dbReference type="Gene3D" id="3.30.390.150">
    <property type="match status" value="1"/>
</dbReference>
<dbReference type="AlphaFoldDB" id="A0AAV7LM10"/>
<evidence type="ECO:0000313" key="4">
    <source>
        <dbReference type="EMBL" id="KAJ1091519.1"/>
    </source>
</evidence>
<sequence>MKATILVGVLLGVFLGPALADESIQIINQGNDGGSVYQTVNINREVNVVNFNAYSGRHTSNVVLDYSQNIIAYHMPYKGICVVAHMHLSSFPGLGRFEEFIHSSRDKKKDLKALQKHYQITDEQVSNLSQFSGAVQGLCWGVPTYWAVEYEPRQRVEIGAGGCAGAKFLFLEIGLCGGVHLF</sequence>
<accession>A0AAV7LM10</accession>
<dbReference type="InterPro" id="IPR051772">
    <property type="entry name" value="Gastrokine"/>
</dbReference>
<dbReference type="InterPro" id="IPR007084">
    <property type="entry name" value="BRICHOS_dom"/>
</dbReference>
<name>A0AAV7LM10_PLEWA</name>
<dbReference type="SMART" id="SM01039">
    <property type="entry name" value="BRICHOS"/>
    <property type="match status" value="1"/>
</dbReference>
<comment type="caution">
    <text evidence="4">The sequence shown here is derived from an EMBL/GenBank/DDBJ whole genome shotgun (WGS) entry which is preliminary data.</text>
</comment>
<feature type="domain" description="BRICHOS" evidence="3">
    <location>
        <begin position="54"/>
        <end position="147"/>
    </location>
</feature>
<dbReference type="PROSITE" id="PS50869">
    <property type="entry name" value="BRICHOS"/>
    <property type="match status" value="1"/>
</dbReference>
<dbReference type="PANTHER" id="PTHR16483">
    <property type="entry name" value="GASTROKINE 1"/>
    <property type="match status" value="1"/>
</dbReference>
<evidence type="ECO:0000313" key="5">
    <source>
        <dbReference type="Proteomes" id="UP001066276"/>
    </source>
</evidence>
<gene>
    <name evidence="4" type="ORF">NDU88_004639</name>
</gene>